<dbReference type="AlphaFoldDB" id="A0ABD3UVT2"/>
<feature type="compositionally biased region" description="Basic residues" evidence="2">
    <location>
        <begin position="1"/>
        <end position="10"/>
    </location>
</feature>
<feature type="compositionally biased region" description="Basic and acidic residues" evidence="2">
    <location>
        <begin position="126"/>
        <end position="139"/>
    </location>
</feature>
<evidence type="ECO:0000313" key="6">
    <source>
        <dbReference type="Proteomes" id="UP001634394"/>
    </source>
</evidence>
<dbReference type="Pfam" id="PF02893">
    <property type="entry name" value="GRAM"/>
    <property type="match status" value="1"/>
</dbReference>
<proteinExistence type="predicted"/>
<keyword evidence="3" id="KW-1133">Transmembrane helix</keyword>
<keyword evidence="6" id="KW-1185">Reference proteome</keyword>
<dbReference type="Proteomes" id="UP001634394">
    <property type="component" value="Unassembled WGS sequence"/>
</dbReference>
<dbReference type="SMART" id="SM00568">
    <property type="entry name" value="GRAM"/>
    <property type="match status" value="1"/>
</dbReference>
<sequence length="610" mass="70699">MSFLKKRGKKAQQSCPEDPRDADFDVIETKCDKEPNVSDDQLSVSSFWDDREKVVFEQQLIQLQDQLVAVTIENQKMAAELNEYKTSRKMKDLVLKFEQEKEKRKALEQKYDLMERNFKRQGTTESSKKDSEATLKRLDPSSMATQYEENVDQSRSRLDRLWERLLHTVYEIMDDFTEEPDSKGDNSDGEPLTVKQLKANIKRFKDASKPYRDTIKGIQNLLSWKSPSYTFIVFTIYFYLVWRGWFLPFVILLGVIRLSVTFLQSKGVKINIYYFDPGEDGTQGDSKELGMSEKFNLVIEVAKKVQNGLGTAADSLEKIKNLFIWRCPMATRRVFFMLCFGFIVSCFVPIASLLTYIGLSFGLKIFLVRNLFRKYPRLKRKHDSTHRLWLDLPTDAQYDKKYARSAVDKYVMVSKDEGLDDSTSIHETELDITVNENRTDFCELFSLPPTETPLSGWEDGKGCLLMGKDPSPISLLLRRGKLYLTKSFLCFERTKVPSQKNILLPLADVIDIRKVKIFDKLPGKGMAIEIFVEHERKRNSIKFGGLLYRDEVVDQIIQAGLMLDLPWAKGDPLWRKQRSERSLPDFTRISNESPQTIPNFTMAAYYDNSE</sequence>
<feature type="region of interest" description="Disordered" evidence="2">
    <location>
        <begin position="118"/>
        <end position="151"/>
    </location>
</feature>
<evidence type="ECO:0000259" key="4">
    <source>
        <dbReference type="SMART" id="SM00568"/>
    </source>
</evidence>
<gene>
    <name evidence="5" type="ORF">ACJMK2_017097</name>
</gene>
<keyword evidence="3" id="KW-0812">Transmembrane</keyword>
<evidence type="ECO:0000256" key="3">
    <source>
        <dbReference type="SAM" id="Phobius"/>
    </source>
</evidence>
<feature type="domain" description="GRAM" evidence="4">
    <location>
        <begin position="439"/>
        <end position="516"/>
    </location>
</feature>
<protein>
    <recommendedName>
        <fullName evidence="4">GRAM domain-containing protein</fullName>
    </recommendedName>
</protein>
<feature type="transmembrane region" description="Helical" evidence="3">
    <location>
        <begin position="334"/>
        <end position="350"/>
    </location>
</feature>
<organism evidence="5 6">
    <name type="scientific">Sinanodonta woodiana</name>
    <name type="common">Chinese pond mussel</name>
    <name type="synonym">Anodonta woodiana</name>
    <dbReference type="NCBI Taxonomy" id="1069815"/>
    <lineage>
        <taxon>Eukaryota</taxon>
        <taxon>Metazoa</taxon>
        <taxon>Spiralia</taxon>
        <taxon>Lophotrochozoa</taxon>
        <taxon>Mollusca</taxon>
        <taxon>Bivalvia</taxon>
        <taxon>Autobranchia</taxon>
        <taxon>Heteroconchia</taxon>
        <taxon>Palaeoheterodonta</taxon>
        <taxon>Unionida</taxon>
        <taxon>Unionoidea</taxon>
        <taxon>Unionidae</taxon>
        <taxon>Unioninae</taxon>
        <taxon>Sinanodonta</taxon>
    </lineage>
</organism>
<dbReference type="InterPro" id="IPR004182">
    <property type="entry name" value="GRAM"/>
</dbReference>
<dbReference type="PANTHER" id="PTHR37402">
    <property type="entry name" value="GRAM DOMAIN-CONTAINING PROTEIN 4"/>
    <property type="match status" value="1"/>
</dbReference>
<feature type="coiled-coil region" evidence="1">
    <location>
        <begin position="90"/>
        <end position="117"/>
    </location>
</feature>
<accession>A0ABD3UVT2</accession>
<reference evidence="5 6" key="1">
    <citation type="submission" date="2024-11" db="EMBL/GenBank/DDBJ databases">
        <title>Chromosome-level genome assembly of the freshwater bivalve Anodonta woodiana.</title>
        <authorList>
            <person name="Chen X."/>
        </authorList>
    </citation>
    <scope>NUCLEOTIDE SEQUENCE [LARGE SCALE GENOMIC DNA]</scope>
    <source>
        <strain evidence="5">MN2024</strain>
        <tissue evidence="5">Gills</tissue>
    </source>
</reference>
<feature type="transmembrane region" description="Helical" evidence="3">
    <location>
        <begin position="245"/>
        <end position="263"/>
    </location>
</feature>
<evidence type="ECO:0000256" key="2">
    <source>
        <dbReference type="SAM" id="MobiDB-lite"/>
    </source>
</evidence>
<dbReference type="EMBL" id="JBJQND010000015">
    <property type="protein sequence ID" value="KAL3853562.1"/>
    <property type="molecule type" value="Genomic_DNA"/>
</dbReference>
<dbReference type="Gene3D" id="2.30.29.30">
    <property type="entry name" value="Pleckstrin-homology domain (PH domain)/Phosphotyrosine-binding domain (PTB)"/>
    <property type="match status" value="1"/>
</dbReference>
<dbReference type="InterPro" id="IPR011993">
    <property type="entry name" value="PH-like_dom_sf"/>
</dbReference>
<evidence type="ECO:0000256" key="1">
    <source>
        <dbReference type="SAM" id="Coils"/>
    </source>
</evidence>
<dbReference type="InterPro" id="IPR037847">
    <property type="entry name" value="GRAMDC4"/>
</dbReference>
<comment type="caution">
    <text evidence="5">The sequence shown here is derived from an EMBL/GenBank/DDBJ whole genome shotgun (WGS) entry which is preliminary data.</text>
</comment>
<feature type="region of interest" description="Disordered" evidence="2">
    <location>
        <begin position="1"/>
        <end position="21"/>
    </location>
</feature>
<keyword evidence="3" id="KW-0472">Membrane</keyword>
<dbReference type="PANTHER" id="PTHR37402:SF1">
    <property type="entry name" value="GRAM DOMAIN-CONTAINING PROTEIN 4"/>
    <property type="match status" value="1"/>
</dbReference>
<keyword evidence="1" id="KW-0175">Coiled coil</keyword>
<name>A0ABD3UVT2_SINWO</name>
<evidence type="ECO:0000313" key="5">
    <source>
        <dbReference type="EMBL" id="KAL3853562.1"/>
    </source>
</evidence>